<dbReference type="EMBL" id="CP046522">
    <property type="protein sequence ID" value="QGU95414.1"/>
    <property type="molecule type" value="Genomic_DNA"/>
</dbReference>
<evidence type="ECO:0000313" key="2">
    <source>
        <dbReference type="Proteomes" id="UP000422764"/>
    </source>
</evidence>
<gene>
    <name evidence="1" type="ORF">GOM49_10210</name>
</gene>
<sequence length="100" mass="11302">MLFGSGIGWANKIAATVLINSYSQLDQKLGLIENEIEDIFMGNTKRLFAQDKVSVNKENQTPIIIKDYKPAEQSEKAKYHYHCVSEKVVETINSIKLLSL</sequence>
<keyword evidence="2" id="KW-1185">Reference proteome</keyword>
<reference evidence="1 2" key="1">
    <citation type="submission" date="2019-12" db="EMBL/GenBank/DDBJ databases">
        <title>Genome sequenceing of Clostridium bovifaecis.</title>
        <authorList>
            <person name="Yao Y."/>
        </authorList>
    </citation>
    <scope>NUCLEOTIDE SEQUENCE [LARGE SCALE GENOMIC DNA]</scope>
    <source>
        <strain evidence="1 2">BXX</strain>
    </source>
</reference>
<dbReference type="Proteomes" id="UP000422764">
    <property type="component" value="Chromosome"/>
</dbReference>
<accession>A0A6I6F2I1</accession>
<dbReference type="AlphaFoldDB" id="A0A6I6F2I1"/>
<protein>
    <submittedName>
        <fullName evidence="1">Uncharacterized protein</fullName>
    </submittedName>
</protein>
<name>A0A6I6F2I1_9CLOT</name>
<organism evidence="1 2">
    <name type="scientific">Clostridium bovifaecis</name>
    <dbReference type="NCBI Taxonomy" id="2184719"/>
    <lineage>
        <taxon>Bacteria</taxon>
        <taxon>Bacillati</taxon>
        <taxon>Bacillota</taxon>
        <taxon>Clostridia</taxon>
        <taxon>Eubacteriales</taxon>
        <taxon>Clostridiaceae</taxon>
        <taxon>Clostridium</taxon>
    </lineage>
</organism>
<evidence type="ECO:0000313" key="1">
    <source>
        <dbReference type="EMBL" id="QGU95414.1"/>
    </source>
</evidence>
<proteinExistence type="predicted"/>